<evidence type="ECO:0000313" key="2">
    <source>
        <dbReference type="Proteomes" id="UP000032247"/>
    </source>
</evidence>
<name>A0A0D1L910_BACIU</name>
<dbReference type="Proteomes" id="UP000032247">
    <property type="component" value="Unassembled WGS sequence"/>
</dbReference>
<organism evidence="1 2">
    <name type="scientific">Bacillus subtilis</name>
    <dbReference type="NCBI Taxonomy" id="1423"/>
    <lineage>
        <taxon>Bacteria</taxon>
        <taxon>Bacillati</taxon>
        <taxon>Bacillota</taxon>
        <taxon>Bacilli</taxon>
        <taxon>Bacillales</taxon>
        <taxon>Bacillaceae</taxon>
        <taxon>Bacillus</taxon>
    </lineage>
</organism>
<evidence type="ECO:0000313" key="1">
    <source>
        <dbReference type="EMBL" id="KIU12331.1"/>
    </source>
</evidence>
<dbReference type="AlphaFoldDB" id="A0A0D1L910"/>
<proteinExistence type="predicted"/>
<reference evidence="1 2" key="1">
    <citation type="submission" date="2014-12" db="EMBL/GenBank/DDBJ databases">
        <title>Comparative genome analysis of Bacillus coagulans HM-08, Clostridium butyricum HM-68, Bacillus subtilis HM-66 and Bacillus licheniformis BL-09.</title>
        <authorList>
            <person name="Zhang H."/>
        </authorList>
    </citation>
    <scope>NUCLEOTIDE SEQUENCE [LARGE SCALE GENOMIC DNA]</scope>
    <source>
        <strain evidence="1 2">HM-66</strain>
    </source>
</reference>
<protein>
    <submittedName>
        <fullName evidence="1">Uncharacterized protein</fullName>
    </submittedName>
</protein>
<comment type="caution">
    <text evidence="1">The sequence shown here is derived from an EMBL/GenBank/DDBJ whole genome shotgun (WGS) entry which is preliminary data.</text>
</comment>
<sequence length="67" mass="8230">MENQIRNNQLDRQLFYISRPFKAFREITGYKNKCRHMECVNELVEVEHKMIIINKGTKDMTEYNKEY</sequence>
<accession>A0A0D1L910</accession>
<dbReference type="EMBL" id="JXBC01000002">
    <property type="protein sequence ID" value="KIU12331.1"/>
    <property type="molecule type" value="Genomic_DNA"/>
</dbReference>
<gene>
    <name evidence="1" type="ORF">SC09_Contig19orf00772</name>
</gene>